<dbReference type="PANTHER" id="PTHR17920:SF22">
    <property type="entry name" value="DUF726 DOMAIN PROTEIN (AFU_ORTHOLOGUE AFUA_2G12860)"/>
    <property type="match status" value="1"/>
</dbReference>
<evidence type="ECO:0000256" key="4">
    <source>
        <dbReference type="ARBA" id="ARBA00023136"/>
    </source>
</evidence>
<feature type="compositionally biased region" description="Basic and acidic residues" evidence="5">
    <location>
        <begin position="683"/>
        <end position="693"/>
    </location>
</feature>
<dbReference type="GO" id="GO:0016020">
    <property type="term" value="C:membrane"/>
    <property type="evidence" value="ECO:0007669"/>
    <property type="project" value="UniProtKB-SubCell"/>
</dbReference>
<feature type="compositionally biased region" description="Gly residues" evidence="5">
    <location>
        <begin position="166"/>
        <end position="181"/>
    </location>
</feature>
<evidence type="ECO:0000256" key="3">
    <source>
        <dbReference type="ARBA" id="ARBA00022989"/>
    </source>
</evidence>
<evidence type="ECO:0000313" key="7">
    <source>
        <dbReference type="Proteomes" id="UP000233524"/>
    </source>
</evidence>
<name>A0A2N3NB78_9PEZI</name>
<feature type="region of interest" description="Disordered" evidence="5">
    <location>
        <begin position="161"/>
        <end position="202"/>
    </location>
</feature>
<comment type="subcellular location">
    <subcellularLocation>
        <location evidence="1">Membrane</location>
        <topology evidence="1">Multi-pass membrane protein</topology>
    </subcellularLocation>
</comment>
<dbReference type="EMBL" id="NLAX01000010">
    <property type="protein sequence ID" value="PKS09684.1"/>
    <property type="molecule type" value="Genomic_DNA"/>
</dbReference>
<dbReference type="InterPro" id="IPR007941">
    <property type="entry name" value="DUF726"/>
</dbReference>
<feature type="region of interest" description="Disordered" evidence="5">
    <location>
        <begin position="673"/>
        <end position="729"/>
    </location>
</feature>
<evidence type="ECO:0000256" key="2">
    <source>
        <dbReference type="ARBA" id="ARBA00022692"/>
    </source>
</evidence>
<dbReference type="InParanoid" id="A0A2N3NB78"/>
<evidence type="ECO:0000256" key="1">
    <source>
        <dbReference type="ARBA" id="ARBA00004141"/>
    </source>
</evidence>
<keyword evidence="4" id="KW-0472">Membrane</keyword>
<dbReference type="Pfam" id="PF05277">
    <property type="entry name" value="DUF726"/>
    <property type="match status" value="1"/>
</dbReference>
<sequence>MARKNGMPRKIADMTGILTVAERDDLITLIARITDKMSREISESFNPGPDAGAGPRERPGKWVNLFISKMVSPVQPSSGQCLDKINDNASAGIPGVSVIDKNGGSLADHSQAKPVNQEPASQLSELKKELLLAFQKWQNIVLQRVRDLQISETTQIGRGAVTDGLNGRGRGSRSGRGGVRGGRVQSGTVVQTTGPLRPPPFNEIDPELVKRFRPSPTPLWQLPLWGRKRLLHTVILILVSVEDCQAYSRTLLYHLTSSLHLPLSAYHENEFKVAQGLGLMAAEFDPDDAMQKFIELKAARKAKQGPRPAATYSAPDTTSQLVMVDLGKPFAPGQLGQGAASSLLGSMSAPGVPVAALFGIYLAKTSVKSMDAYAKDVADFGFVPLHGDQTDVLRAAQDVQVKDRRLHLTYVVNGWLTEGNDVTTSWKFLGRQSEAYAIRWEMATLSNLGVSLETAIGSTAWASASREFRSYKGFELLRAKDWPMPLLKINKIVDNAWNVGMVRADKAGIILADTIQRKLQGNRPINLIGYSLAARTIYTCLMSLAERRALGLVDSVVLFGAPVPSDSHVWLTLRSAVAGRLVNVYSEKDYMLGFMMRLSNTEFGIAGLQRITSVPGVENYNASDMVSGHLRYQYLLGTILCQLGWQDVNPQQLARDEAMLKAMDRKFAQAAAGRNGCEVDNGDTSKEEGEKSNGRVHHNHRGGSLRRGRRNGHRRYGGQQRAGRNTIQS</sequence>
<keyword evidence="3" id="KW-1133">Transmembrane helix</keyword>
<dbReference type="PANTHER" id="PTHR17920">
    <property type="entry name" value="TRANSMEMBRANE AND COILED-COIL DOMAIN-CONTAINING PROTEIN 4 TMCO4"/>
    <property type="match status" value="1"/>
</dbReference>
<organism evidence="6 7">
    <name type="scientific">Lomentospora prolificans</name>
    <dbReference type="NCBI Taxonomy" id="41688"/>
    <lineage>
        <taxon>Eukaryota</taxon>
        <taxon>Fungi</taxon>
        <taxon>Dikarya</taxon>
        <taxon>Ascomycota</taxon>
        <taxon>Pezizomycotina</taxon>
        <taxon>Sordariomycetes</taxon>
        <taxon>Hypocreomycetidae</taxon>
        <taxon>Microascales</taxon>
        <taxon>Microascaceae</taxon>
        <taxon>Lomentospora</taxon>
    </lineage>
</organism>
<proteinExistence type="predicted"/>
<dbReference type="OrthoDB" id="277931at2759"/>
<keyword evidence="2" id="KW-0812">Transmembrane</keyword>
<gene>
    <name evidence="6" type="ORF">jhhlp_004304</name>
</gene>
<comment type="caution">
    <text evidence="6">The sequence shown here is derived from an EMBL/GenBank/DDBJ whole genome shotgun (WGS) entry which is preliminary data.</text>
</comment>
<keyword evidence="7" id="KW-1185">Reference proteome</keyword>
<feature type="compositionally biased region" description="Basic residues" evidence="5">
    <location>
        <begin position="694"/>
        <end position="716"/>
    </location>
</feature>
<evidence type="ECO:0000313" key="6">
    <source>
        <dbReference type="EMBL" id="PKS09684.1"/>
    </source>
</evidence>
<accession>A0A2N3NB78</accession>
<protein>
    <recommendedName>
        <fullName evidence="8">DUF726 domain-containing protein</fullName>
    </recommendedName>
</protein>
<dbReference type="AlphaFoldDB" id="A0A2N3NB78"/>
<feature type="compositionally biased region" description="Low complexity" evidence="5">
    <location>
        <begin position="182"/>
        <end position="194"/>
    </location>
</feature>
<dbReference type="VEuPathDB" id="FungiDB:jhhlp_004304"/>
<dbReference type="Proteomes" id="UP000233524">
    <property type="component" value="Unassembled WGS sequence"/>
</dbReference>
<evidence type="ECO:0000256" key="5">
    <source>
        <dbReference type="SAM" id="MobiDB-lite"/>
    </source>
</evidence>
<evidence type="ECO:0008006" key="8">
    <source>
        <dbReference type="Google" id="ProtNLM"/>
    </source>
</evidence>
<reference evidence="6 7" key="1">
    <citation type="journal article" date="2017" name="G3 (Bethesda)">
        <title>First Draft Genome Sequence of the Pathogenic Fungus Lomentospora prolificans (Formerly Scedosporium prolificans).</title>
        <authorList>
            <person name="Luo R."/>
            <person name="Zimin A."/>
            <person name="Workman R."/>
            <person name="Fan Y."/>
            <person name="Pertea G."/>
            <person name="Grossman N."/>
            <person name="Wear M.P."/>
            <person name="Jia B."/>
            <person name="Miller H."/>
            <person name="Casadevall A."/>
            <person name="Timp W."/>
            <person name="Zhang S.X."/>
            <person name="Salzberg S.L."/>
        </authorList>
    </citation>
    <scope>NUCLEOTIDE SEQUENCE [LARGE SCALE GENOMIC DNA]</scope>
    <source>
        <strain evidence="6 7">JHH-5317</strain>
    </source>
</reference>